<accession>A0A2M7WRJ7</accession>
<evidence type="ECO:0008006" key="4">
    <source>
        <dbReference type="Google" id="ProtNLM"/>
    </source>
</evidence>
<reference evidence="3" key="1">
    <citation type="submission" date="2017-09" db="EMBL/GenBank/DDBJ databases">
        <title>Depth-based differentiation of microbial function through sediment-hosted aquifers and enrichment of novel symbionts in the deep terrestrial subsurface.</title>
        <authorList>
            <person name="Probst A.J."/>
            <person name="Ladd B."/>
            <person name="Jarett J.K."/>
            <person name="Geller-Mcgrath D.E."/>
            <person name="Sieber C.M.K."/>
            <person name="Emerson J.B."/>
            <person name="Anantharaman K."/>
            <person name="Thomas B.C."/>
            <person name="Malmstrom R."/>
            <person name="Stieglmeier M."/>
            <person name="Klingl A."/>
            <person name="Woyke T."/>
            <person name="Ryan C.M."/>
            <person name="Banfield J.F."/>
        </authorList>
    </citation>
    <scope>NUCLEOTIDE SEQUENCE [LARGE SCALE GENOMIC DNA]</scope>
</reference>
<comment type="caution">
    <text evidence="2">The sequence shown here is derived from an EMBL/GenBank/DDBJ whole genome shotgun (WGS) entry which is preliminary data.</text>
</comment>
<organism evidence="2 3">
    <name type="scientific">Candidatus Zambryskibacteria bacterium CG_4_9_14_3_um_filter_42_15</name>
    <dbReference type="NCBI Taxonomy" id="1975112"/>
    <lineage>
        <taxon>Bacteria</taxon>
        <taxon>Candidatus Zambryskiibacteriota</taxon>
    </lineage>
</organism>
<protein>
    <recommendedName>
        <fullName evidence="4">DUF3352 domain-containing protein</fullName>
    </recommendedName>
</protein>
<keyword evidence="1" id="KW-1133">Transmembrane helix</keyword>
<evidence type="ECO:0000313" key="2">
    <source>
        <dbReference type="EMBL" id="PJA32629.1"/>
    </source>
</evidence>
<dbReference type="AlphaFoldDB" id="A0A2M7WRJ7"/>
<keyword evidence="1" id="KW-0812">Transmembrane</keyword>
<dbReference type="EMBL" id="PFXF01000025">
    <property type="protein sequence ID" value="PJA32629.1"/>
    <property type="molecule type" value="Genomic_DNA"/>
</dbReference>
<proteinExistence type="predicted"/>
<sequence>MDKEKSPLKQIRTFQGDVAEALEKQHESLVSIQRVEHLKKDSIQSSGKTAEVSKKRIEFTYLLLGSLLLFVLSATGVWYAYNEFVRKTSTPPIATPANRFIYSEAELVLNISETSREDFIKTLSSALEEVADGEVRHVVLEKSTLEGTELLPTSEFLNILKSRAPGNLIRAFDPLFMLGAYGKSTFLILRLDSFENAFAGMLAWEKDLNRDIGPLLATAEIARNIEPGTIFTDIIDRNKDARILSLYDEVTLIYSFLDNNTLIITDNLETLRVVVDRLTKEKLSR</sequence>
<evidence type="ECO:0000313" key="3">
    <source>
        <dbReference type="Proteomes" id="UP000230758"/>
    </source>
</evidence>
<dbReference type="Proteomes" id="UP000230758">
    <property type="component" value="Unassembled WGS sequence"/>
</dbReference>
<evidence type="ECO:0000256" key="1">
    <source>
        <dbReference type="SAM" id="Phobius"/>
    </source>
</evidence>
<keyword evidence="1" id="KW-0472">Membrane</keyword>
<feature type="transmembrane region" description="Helical" evidence="1">
    <location>
        <begin position="61"/>
        <end position="81"/>
    </location>
</feature>
<name>A0A2M7WRJ7_9BACT</name>
<gene>
    <name evidence="2" type="ORF">CO185_02285</name>
</gene>